<gene>
    <name evidence="6" type="ORF">SA3R_00600</name>
</gene>
<dbReference type="Pfam" id="PF16925">
    <property type="entry name" value="TetR_C_13"/>
    <property type="match status" value="1"/>
</dbReference>
<dbReference type="AlphaFoldDB" id="A0A8E1S2F1"/>
<evidence type="ECO:0000259" key="5">
    <source>
        <dbReference type="PROSITE" id="PS50977"/>
    </source>
</evidence>
<evidence type="ECO:0000256" key="2">
    <source>
        <dbReference type="ARBA" id="ARBA00023125"/>
    </source>
</evidence>
<keyword evidence="2 4" id="KW-0238">DNA-binding</keyword>
<reference evidence="6 7" key="1">
    <citation type="journal article" date="2016" name="Front. Microbiol.">
        <title>Genomic Resource of Rice Seed Associated Bacteria.</title>
        <authorList>
            <person name="Midha S."/>
            <person name="Bansal K."/>
            <person name="Sharma S."/>
            <person name="Kumar N."/>
            <person name="Patil P.P."/>
            <person name="Chaudhry V."/>
            <person name="Patil P.B."/>
        </authorList>
    </citation>
    <scope>NUCLEOTIDE SEQUENCE [LARGE SCALE GENOMIC DNA]</scope>
    <source>
        <strain evidence="6 7">SA3</strain>
    </source>
</reference>
<comment type="caution">
    <text evidence="6">The sequence shown here is derived from an EMBL/GenBank/DDBJ whole genome shotgun (WGS) entry which is preliminary data.</text>
</comment>
<organism evidence="6 7">
    <name type="scientific">Pantoea dispersa</name>
    <dbReference type="NCBI Taxonomy" id="59814"/>
    <lineage>
        <taxon>Bacteria</taxon>
        <taxon>Pseudomonadati</taxon>
        <taxon>Pseudomonadota</taxon>
        <taxon>Gammaproteobacteria</taxon>
        <taxon>Enterobacterales</taxon>
        <taxon>Erwiniaceae</taxon>
        <taxon>Pantoea</taxon>
    </lineage>
</organism>
<proteinExistence type="predicted"/>
<sequence length="194" mass="21029">MTARSSKAREIMACTRQLLTAGGYKSFSYADIAAQVDIRKASIHHHFPGKADLVKAVVEEYRAEAQAGMQAMDEQINDPLNEVKAYVDYWAHCIKEGTSPFCICAMLAAEMPTLPPDVATEVSGHFSDLSGWLARQLSKGAASGVFQLSDSAENEAKTLMASVHGAMLAARAFNNAGMFEQITHPLLHKLIKTA</sequence>
<protein>
    <submittedName>
        <fullName evidence="6">TetR family transcriptional regulator</fullName>
    </submittedName>
</protein>
<dbReference type="RefSeq" id="WP_021509474.1">
    <property type="nucleotide sequence ID" value="NZ_CP074351.1"/>
</dbReference>
<dbReference type="InterPro" id="IPR009057">
    <property type="entry name" value="Homeodomain-like_sf"/>
</dbReference>
<keyword evidence="3" id="KW-0804">Transcription</keyword>
<dbReference type="SUPFAM" id="SSF46689">
    <property type="entry name" value="Homeodomain-like"/>
    <property type="match status" value="1"/>
</dbReference>
<evidence type="ECO:0000256" key="4">
    <source>
        <dbReference type="PROSITE-ProRule" id="PRU00335"/>
    </source>
</evidence>
<dbReference type="InterPro" id="IPR001647">
    <property type="entry name" value="HTH_TetR"/>
</dbReference>
<feature type="DNA-binding region" description="H-T-H motif" evidence="4">
    <location>
        <begin position="28"/>
        <end position="47"/>
    </location>
</feature>
<dbReference type="PANTHER" id="PTHR47506">
    <property type="entry name" value="TRANSCRIPTIONAL REGULATORY PROTEIN"/>
    <property type="match status" value="1"/>
</dbReference>
<dbReference type="Proteomes" id="UP000071979">
    <property type="component" value="Unassembled WGS sequence"/>
</dbReference>
<dbReference type="InterPro" id="IPR011075">
    <property type="entry name" value="TetR_C"/>
</dbReference>
<dbReference type="InterPro" id="IPR036271">
    <property type="entry name" value="Tet_transcr_reg_TetR-rel_C_sf"/>
</dbReference>
<dbReference type="PRINTS" id="PR00455">
    <property type="entry name" value="HTHTETR"/>
</dbReference>
<evidence type="ECO:0000256" key="3">
    <source>
        <dbReference type="ARBA" id="ARBA00023163"/>
    </source>
</evidence>
<accession>A0A8E1S2F1</accession>
<evidence type="ECO:0000313" key="7">
    <source>
        <dbReference type="Proteomes" id="UP000071979"/>
    </source>
</evidence>
<dbReference type="OrthoDB" id="9809772at2"/>
<dbReference type="PANTHER" id="PTHR47506:SF1">
    <property type="entry name" value="HTH-TYPE TRANSCRIPTIONAL REGULATOR YJDC"/>
    <property type="match status" value="1"/>
</dbReference>
<dbReference type="EMBL" id="LDSE01000001">
    <property type="protein sequence ID" value="KTS69758.1"/>
    <property type="molecule type" value="Genomic_DNA"/>
</dbReference>
<name>A0A8E1S2F1_9GAMM</name>
<dbReference type="Gene3D" id="1.10.357.10">
    <property type="entry name" value="Tetracycline Repressor, domain 2"/>
    <property type="match status" value="1"/>
</dbReference>
<dbReference type="GO" id="GO:0003677">
    <property type="term" value="F:DNA binding"/>
    <property type="evidence" value="ECO:0007669"/>
    <property type="project" value="UniProtKB-UniRule"/>
</dbReference>
<dbReference type="Pfam" id="PF00440">
    <property type="entry name" value="TetR_N"/>
    <property type="match status" value="1"/>
</dbReference>
<dbReference type="PROSITE" id="PS50977">
    <property type="entry name" value="HTH_TETR_2"/>
    <property type="match status" value="1"/>
</dbReference>
<evidence type="ECO:0000256" key="1">
    <source>
        <dbReference type="ARBA" id="ARBA00023015"/>
    </source>
</evidence>
<keyword evidence="1" id="KW-0805">Transcription regulation</keyword>
<feature type="domain" description="HTH tetR-type" evidence="5">
    <location>
        <begin position="5"/>
        <end position="65"/>
    </location>
</feature>
<dbReference type="SUPFAM" id="SSF48498">
    <property type="entry name" value="Tetracyclin repressor-like, C-terminal domain"/>
    <property type="match status" value="1"/>
</dbReference>
<evidence type="ECO:0000313" key="6">
    <source>
        <dbReference type="EMBL" id="KTS69758.1"/>
    </source>
</evidence>